<proteinExistence type="predicted"/>
<feature type="domain" description="F-box" evidence="1">
    <location>
        <begin position="1"/>
        <end position="43"/>
    </location>
</feature>
<dbReference type="InterPro" id="IPR001810">
    <property type="entry name" value="F-box_dom"/>
</dbReference>
<dbReference type="SMART" id="SM00367">
    <property type="entry name" value="LRR_CC"/>
    <property type="match status" value="11"/>
</dbReference>
<dbReference type="GO" id="GO:0031146">
    <property type="term" value="P:SCF-dependent proteasomal ubiquitin-dependent protein catabolic process"/>
    <property type="evidence" value="ECO:0007669"/>
    <property type="project" value="TreeGrafter"/>
</dbReference>
<reference evidence="2 3" key="1">
    <citation type="submission" date="2016-07" db="EMBL/GenBank/DDBJ databases">
        <title>Pervasive Adenine N6-methylation of Active Genes in Fungi.</title>
        <authorList>
            <consortium name="DOE Joint Genome Institute"/>
            <person name="Mondo S.J."/>
            <person name="Dannebaum R.O."/>
            <person name="Kuo R.C."/>
            <person name="Labutti K."/>
            <person name="Haridas S."/>
            <person name="Kuo A."/>
            <person name="Salamov A."/>
            <person name="Ahrendt S.R."/>
            <person name="Lipzen A."/>
            <person name="Sullivan W."/>
            <person name="Andreopoulos W.B."/>
            <person name="Clum A."/>
            <person name="Lindquist E."/>
            <person name="Daum C."/>
            <person name="Ramamoorthy G.K."/>
            <person name="Gryganskyi A."/>
            <person name="Culley D."/>
            <person name="Magnuson J.K."/>
            <person name="James T.Y."/>
            <person name="O'Malley M.A."/>
            <person name="Stajich J.E."/>
            <person name="Spatafora J.W."/>
            <person name="Visel A."/>
            <person name="Grigoriev I.V."/>
        </authorList>
    </citation>
    <scope>NUCLEOTIDE SEQUENCE [LARGE SCALE GENOMIC DNA]</scope>
    <source>
        <strain evidence="2 3">CBS 931.73</strain>
    </source>
</reference>
<gene>
    <name evidence="2" type="ORF">K493DRAFT_303574</name>
</gene>
<dbReference type="InterPro" id="IPR036047">
    <property type="entry name" value="F-box-like_dom_sf"/>
</dbReference>
<protein>
    <submittedName>
        <fullName evidence="2">RNI-like protein</fullName>
    </submittedName>
</protein>
<sequence>MSLPPEILTEIFSYLDSPGQLYSCIRVCTIWSCIASSMLWYSPKPSGHAVKSITRLLVSLQSVQSRNAEHEVMEKTALNPGVSVGPRSFFTCNYSLFVEELNFSSQKSTQLYIQDPFIQAIASNCPNIKKVDLTNCYKLTDIAIKALSANCRKIRHFSIAGCTSISDAAIATMADCFPQLQVLSVKHCFIGGSSLASVVKGCPNLTSLDVSHCQNISRPTLECIFGTGRKFESLQLEYCGATHSVVQKIATYSGRLKHLNLNNVYILTDSTIIELAHRSSALTHLGVASSSISDSGILALAQNCRKLKSVDISYCGAVTDQSILALATQCPELEHLSMGYCDKISDVGVITLANCLPYIRSIDITFCGQISDVSVKALLGKCLRLESLKMGYCVHVTKEAIHSIPEGLVTLRHLNVSGMQDLRDDDIRTIMKKHPRLKNLGLKGCMDISDEFWG</sequence>
<dbReference type="STRING" id="1314790.A0A1Y1Y2A9"/>
<dbReference type="PANTHER" id="PTHR13318">
    <property type="entry name" value="PARTNER OF PAIRED, ISOFORM B-RELATED"/>
    <property type="match status" value="1"/>
</dbReference>
<keyword evidence="3" id="KW-1185">Reference proteome</keyword>
<organism evidence="2 3">
    <name type="scientific">Basidiobolus meristosporus CBS 931.73</name>
    <dbReference type="NCBI Taxonomy" id="1314790"/>
    <lineage>
        <taxon>Eukaryota</taxon>
        <taxon>Fungi</taxon>
        <taxon>Fungi incertae sedis</taxon>
        <taxon>Zoopagomycota</taxon>
        <taxon>Entomophthoromycotina</taxon>
        <taxon>Basidiobolomycetes</taxon>
        <taxon>Basidiobolales</taxon>
        <taxon>Basidiobolaceae</taxon>
        <taxon>Basidiobolus</taxon>
    </lineage>
</organism>
<comment type="caution">
    <text evidence="2">The sequence shown here is derived from an EMBL/GenBank/DDBJ whole genome shotgun (WGS) entry which is preliminary data.</text>
</comment>
<dbReference type="EMBL" id="MCFE01000291">
    <property type="protein sequence ID" value="ORX92118.1"/>
    <property type="molecule type" value="Genomic_DNA"/>
</dbReference>
<dbReference type="AlphaFoldDB" id="A0A1Y1Y2A9"/>
<dbReference type="GO" id="GO:0019005">
    <property type="term" value="C:SCF ubiquitin ligase complex"/>
    <property type="evidence" value="ECO:0007669"/>
    <property type="project" value="TreeGrafter"/>
</dbReference>
<evidence type="ECO:0000259" key="1">
    <source>
        <dbReference type="PROSITE" id="PS50181"/>
    </source>
</evidence>
<dbReference type="Proteomes" id="UP000193498">
    <property type="component" value="Unassembled WGS sequence"/>
</dbReference>
<dbReference type="Pfam" id="PF25372">
    <property type="entry name" value="DUF7885"/>
    <property type="match status" value="2"/>
</dbReference>
<accession>A0A1Y1Y2A9</accession>
<dbReference type="InterPro" id="IPR032675">
    <property type="entry name" value="LRR_dom_sf"/>
</dbReference>
<dbReference type="Gene3D" id="3.80.10.10">
    <property type="entry name" value="Ribonuclease Inhibitor"/>
    <property type="match status" value="2"/>
</dbReference>
<dbReference type="InParanoid" id="A0A1Y1Y2A9"/>
<dbReference type="Gene3D" id="1.20.1280.50">
    <property type="match status" value="1"/>
</dbReference>
<dbReference type="PROSITE" id="PS50181">
    <property type="entry name" value="FBOX"/>
    <property type="match status" value="1"/>
</dbReference>
<dbReference type="Pfam" id="PF12937">
    <property type="entry name" value="F-box-like"/>
    <property type="match status" value="1"/>
</dbReference>
<dbReference type="SUPFAM" id="SSF81383">
    <property type="entry name" value="F-box domain"/>
    <property type="match status" value="1"/>
</dbReference>
<dbReference type="InterPro" id="IPR057207">
    <property type="entry name" value="FBXL15_LRR"/>
</dbReference>
<dbReference type="InterPro" id="IPR006553">
    <property type="entry name" value="Leu-rich_rpt_Cys-con_subtyp"/>
</dbReference>
<dbReference type="OrthoDB" id="550575at2759"/>
<dbReference type="SUPFAM" id="SSF52047">
    <property type="entry name" value="RNI-like"/>
    <property type="match status" value="1"/>
</dbReference>
<evidence type="ECO:0000313" key="3">
    <source>
        <dbReference type="Proteomes" id="UP000193498"/>
    </source>
</evidence>
<name>A0A1Y1Y2A9_9FUNG</name>
<evidence type="ECO:0000313" key="2">
    <source>
        <dbReference type="EMBL" id="ORX92118.1"/>
    </source>
</evidence>